<dbReference type="Proteomes" id="UP000261704">
    <property type="component" value="Chromosome"/>
</dbReference>
<organism evidence="1 2">
    <name type="scientific">Profundibacter amoris</name>
    <dbReference type="NCBI Taxonomy" id="2171755"/>
    <lineage>
        <taxon>Bacteria</taxon>
        <taxon>Pseudomonadati</taxon>
        <taxon>Pseudomonadota</taxon>
        <taxon>Alphaproteobacteria</taxon>
        <taxon>Rhodobacterales</taxon>
        <taxon>Paracoccaceae</taxon>
        <taxon>Profundibacter</taxon>
    </lineage>
</organism>
<accession>A0A347UFI1</accession>
<dbReference type="InterPro" id="IPR010767">
    <property type="entry name" value="Phage_CGC-2007_Cje0229"/>
</dbReference>
<keyword evidence="2" id="KW-1185">Reference proteome</keyword>
<dbReference type="AlphaFoldDB" id="A0A347UFI1"/>
<dbReference type="RefSeq" id="WP_118942266.1">
    <property type="nucleotide sequence ID" value="NZ_CP032125.1"/>
</dbReference>
<evidence type="ECO:0000313" key="1">
    <source>
        <dbReference type="EMBL" id="AXX97609.1"/>
    </source>
</evidence>
<dbReference type="Pfam" id="PF07087">
    <property type="entry name" value="DUF1353"/>
    <property type="match status" value="1"/>
</dbReference>
<name>A0A347UFI1_9RHOB</name>
<dbReference type="KEGG" id="pamo:BAR1_06475"/>
<reference evidence="1 2" key="1">
    <citation type="submission" date="2018-09" db="EMBL/GenBank/DDBJ databases">
        <title>Profundibacter amoris BAR1 gen. nov., sp. nov., a new member of the Roseobacter clade isolated at Lokis Castle Vent Field on the Arctic Mid-Oceanic Ridge.</title>
        <authorList>
            <person name="Le Moine Bauer S."/>
            <person name="Sjoeberg A.G."/>
            <person name="L'Haridon S."/>
            <person name="Stokke R."/>
            <person name="Roalkvam I."/>
            <person name="Steen I.H."/>
            <person name="Dahle H."/>
        </authorList>
    </citation>
    <scope>NUCLEOTIDE SEQUENCE [LARGE SCALE GENOMIC DNA]</scope>
    <source>
        <strain evidence="1 2">BAR1</strain>
    </source>
</reference>
<evidence type="ECO:0000313" key="2">
    <source>
        <dbReference type="Proteomes" id="UP000261704"/>
    </source>
</evidence>
<dbReference type="EMBL" id="CP032125">
    <property type="protein sequence ID" value="AXX97609.1"/>
    <property type="molecule type" value="Genomic_DNA"/>
</dbReference>
<dbReference type="OrthoDB" id="7860705at2"/>
<sequence length="271" mass="29859">MHKSLLVLALLTSACVVPIPETQAMKDARVPVLPANPCETKSTGKCNYINAPVVLQSKPIRLKDRPLPFFRTAREIEFVDARPNKWVAPRNTLTDGASIPKMFFKLIGTPRSKEFINAATLHDAYCGVGNETLPQYHSDIWQNVHRMFYDALRVDGTPATKAKIMYAAVYLAGPRWNMPGTAPKVRAVPGLMVLSAPLTNGPPNTPLPKLIPEDMLIKAMQEAILYINKTNPSLRRLETYLRKSELGMLAQVSKGAADSNQTSANSSSANY</sequence>
<protein>
    <submittedName>
        <fullName evidence="1">DUF1353 domain-containing protein</fullName>
    </submittedName>
</protein>
<dbReference type="PROSITE" id="PS51257">
    <property type="entry name" value="PROKAR_LIPOPROTEIN"/>
    <property type="match status" value="1"/>
</dbReference>
<gene>
    <name evidence="1" type="ORF">BAR1_06475</name>
</gene>
<proteinExistence type="predicted"/>